<evidence type="ECO:0000256" key="1">
    <source>
        <dbReference type="SAM" id="SignalP"/>
    </source>
</evidence>
<dbReference type="SUPFAM" id="SSF52266">
    <property type="entry name" value="SGNH hydrolase"/>
    <property type="match status" value="1"/>
</dbReference>
<reference evidence="3 4" key="1">
    <citation type="submission" date="2024-03" db="EMBL/GenBank/DDBJ databases">
        <title>Aquirufa genome sequencing.</title>
        <authorList>
            <person name="Pitt A."/>
            <person name="Hahn M.W."/>
        </authorList>
    </citation>
    <scope>NUCLEOTIDE SEQUENCE [LARGE SCALE GENOMIC DNA]</scope>
    <source>
        <strain evidence="3 4">OSTEICH-129V</strain>
    </source>
</reference>
<proteinExistence type="predicted"/>
<gene>
    <name evidence="3" type="ORF">U0R10_06665</name>
</gene>
<dbReference type="InterPro" id="IPR036514">
    <property type="entry name" value="SGNH_hydro_sf"/>
</dbReference>
<evidence type="ECO:0000313" key="3">
    <source>
        <dbReference type="EMBL" id="MFD3394297.1"/>
    </source>
</evidence>
<feature type="signal peptide" evidence="1">
    <location>
        <begin position="1"/>
        <end position="20"/>
    </location>
</feature>
<evidence type="ECO:0000313" key="4">
    <source>
        <dbReference type="Proteomes" id="UP001598138"/>
    </source>
</evidence>
<dbReference type="Pfam" id="PF18962">
    <property type="entry name" value="Por_Secre_tail"/>
    <property type="match status" value="1"/>
</dbReference>
<dbReference type="RefSeq" id="WP_377983179.1">
    <property type="nucleotide sequence ID" value="NZ_JBBKXZ010000002.1"/>
</dbReference>
<dbReference type="EMBL" id="JBBKXZ010000002">
    <property type="protein sequence ID" value="MFD3394297.1"/>
    <property type="molecule type" value="Genomic_DNA"/>
</dbReference>
<evidence type="ECO:0000259" key="2">
    <source>
        <dbReference type="Pfam" id="PF18962"/>
    </source>
</evidence>
<keyword evidence="4" id="KW-1185">Reference proteome</keyword>
<feature type="chain" id="PRO_5046834214" evidence="1">
    <location>
        <begin position="21"/>
        <end position="579"/>
    </location>
</feature>
<keyword evidence="1" id="KW-0732">Signal</keyword>
<protein>
    <submittedName>
        <fullName evidence="3">T9SS type A sorting domain-containing protein</fullName>
    </submittedName>
</protein>
<feature type="domain" description="Secretion system C-terminal sorting" evidence="2">
    <location>
        <begin position="506"/>
        <end position="576"/>
    </location>
</feature>
<accession>A0ABW6DBL3</accession>
<organism evidence="3 4">
    <name type="scientific">Aquirufa avitistagni</name>
    <dbReference type="NCBI Taxonomy" id="3104728"/>
    <lineage>
        <taxon>Bacteria</taxon>
        <taxon>Pseudomonadati</taxon>
        <taxon>Bacteroidota</taxon>
        <taxon>Cytophagia</taxon>
        <taxon>Cytophagales</taxon>
        <taxon>Flectobacillaceae</taxon>
        <taxon>Aquirufa</taxon>
    </lineage>
</organism>
<dbReference type="InterPro" id="IPR026444">
    <property type="entry name" value="Secre_tail"/>
</dbReference>
<dbReference type="Proteomes" id="UP001598138">
    <property type="component" value="Unassembled WGS sequence"/>
</dbReference>
<dbReference type="Gene3D" id="3.40.50.1110">
    <property type="entry name" value="SGNH hydrolase"/>
    <property type="match status" value="1"/>
</dbReference>
<comment type="caution">
    <text evidence="3">The sequence shown here is derived from an EMBL/GenBank/DDBJ whole genome shotgun (WGS) entry which is preliminary data.</text>
</comment>
<dbReference type="NCBIfam" id="TIGR04183">
    <property type="entry name" value="Por_Secre_tail"/>
    <property type="match status" value="1"/>
</dbReference>
<name>A0ABW6DBL3_9BACT</name>
<sequence length="579" mass="64844">MRLKLSVVFMVLLGSFFAVQAQKIGDITFNKLPQDFQLVPRELTNLAAVPVSGAVTNPAVTGVSVRVLRNGALFAYAKPALSASKFSSSFSIRAELAEYDVEVYAFKGVDSSLVVRRKSVVAGDVYYVTGQSNAWIGPIDDLVYQGTWVRSFGLVQANDNYGPYVLADTLWSLPVGKARIGPWAAEIAKQLFESEKIPMAFINSAAGGSYIDFHLILSGNTTPPITGGDIMYYKALKSGTISKVRGIIFRQGEGEVAYEAGTPNLWTTKFLAIKDKWKKYFPSVERIFLPQLNIYEFRYDRAAVIREDQRRLHAQDPLVKGYATVGTLGFDRIHYTNPGYRSSGQELARIMLKELYGRPLSPQVYSPNIQRAYFNSKSERNKVYLEFEEGQEMVATLDTAVLDEAGVLQKRTLAQNFFYDELNAKSMGPFITKIEVEGRKVILTFNVQYDRNVISYLPDYHRDFDAKTKIFPFAGPFLKNKMGMRAFGFSGFPIVYKDGQFIEYGLFPNPAKDQVTLQWSNFVDGVLDVYSMSGLKIYSQVIEGVKSAQFPVSSWARGNYFVQFTGLDGSKVTKRLAVN</sequence>